<keyword evidence="3 9" id="KW-1134">Transmembrane beta strand</keyword>
<evidence type="ECO:0000313" key="12">
    <source>
        <dbReference type="Proteomes" id="UP000028631"/>
    </source>
</evidence>
<evidence type="ECO:0000256" key="2">
    <source>
        <dbReference type="ARBA" id="ARBA00007613"/>
    </source>
</evidence>
<dbReference type="OrthoDB" id="9770517at2"/>
<dbReference type="PANTHER" id="PTHR30203:SF32">
    <property type="entry name" value="CATION EFFLUX SYSTEM PROTEIN CUSC"/>
    <property type="match status" value="1"/>
</dbReference>
<evidence type="ECO:0000313" key="11">
    <source>
        <dbReference type="EMBL" id="KFE57228.1"/>
    </source>
</evidence>
<dbReference type="Gene3D" id="2.20.200.10">
    <property type="entry name" value="Outer membrane efflux proteins (OEP)"/>
    <property type="match status" value="1"/>
</dbReference>
<keyword evidence="8 9" id="KW-0449">Lipoprotein</keyword>
<evidence type="ECO:0000256" key="3">
    <source>
        <dbReference type="ARBA" id="ARBA00022452"/>
    </source>
</evidence>
<dbReference type="PROSITE" id="PS51257">
    <property type="entry name" value="PROKAR_LIPOPROTEIN"/>
    <property type="match status" value="1"/>
</dbReference>
<dbReference type="InterPro" id="IPR003423">
    <property type="entry name" value="OMP_efflux"/>
</dbReference>
<proteinExistence type="inferred from homology"/>
<dbReference type="Pfam" id="PF02321">
    <property type="entry name" value="OEP"/>
    <property type="match status" value="2"/>
</dbReference>
<evidence type="ECO:0000256" key="4">
    <source>
        <dbReference type="ARBA" id="ARBA00022692"/>
    </source>
</evidence>
<dbReference type="EMBL" id="JPQU01000020">
    <property type="protein sequence ID" value="KFE57228.1"/>
    <property type="molecule type" value="Genomic_DNA"/>
</dbReference>
<evidence type="ECO:0000256" key="7">
    <source>
        <dbReference type="ARBA" id="ARBA00023237"/>
    </source>
</evidence>
<evidence type="ECO:0000256" key="9">
    <source>
        <dbReference type="RuleBase" id="RU362097"/>
    </source>
</evidence>
<comment type="subcellular location">
    <subcellularLocation>
        <location evidence="1 9">Cell outer membrane</location>
        <topology evidence="1 9">Lipid-anchor</topology>
    </subcellularLocation>
</comment>
<evidence type="ECO:0000256" key="6">
    <source>
        <dbReference type="ARBA" id="ARBA00023139"/>
    </source>
</evidence>
<protein>
    <submittedName>
        <fullName evidence="11">Multidrug transporter</fullName>
    </submittedName>
</protein>
<dbReference type="RefSeq" id="WP_032626663.1">
    <property type="nucleotide sequence ID" value="NZ_JPQU01000020.1"/>
</dbReference>
<keyword evidence="12" id="KW-1185">Reference proteome</keyword>
<evidence type="ECO:0000256" key="5">
    <source>
        <dbReference type="ARBA" id="ARBA00023136"/>
    </source>
</evidence>
<dbReference type="Proteomes" id="UP000028631">
    <property type="component" value="Unassembled WGS sequence"/>
</dbReference>
<comment type="similarity">
    <text evidence="2 9">Belongs to the outer membrane factor (OMF) (TC 1.B.17) family.</text>
</comment>
<comment type="caution">
    <text evidence="11">The sequence shown here is derived from an EMBL/GenBank/DDBJ whole genome shotgun (WGS) entry which is preliminary data.</text>
</comment>
<feature type="coiled-coil region" evidence="10">
    <location>
        <begin position="222"/>
        <end position="249"/>
    </location>
</feature>
<dbReference type="GO" id="GO:0015562">
    <property type="term" value="F:efflux transmembrane transporter activity"/>
    <property type="evidence" value="ECO:0007669"/>
    <property type="project" value="InterPro"/>
</dbReference>
<sequence>MSKSLISLAVTAVILSGCSLIPEYKQPAAPVAAQYPQGPAYSPAEAANVAAAEQGWRQFFRDPALQQLIQTSLVNNRDLRVAALNIDAYRAQYRIQRADLFPAVSADGSGSRQRVPADLSTSGRSGITSQYSATLGISAYELDLFGRVRSLSEQALQTYFSSEEARRSTQISLVANVANAYLTWQADKELLKLTENTLKAFEESYRLTSRSNEVGVSSALDLSQARTSVESARVALARYQRQVAQDQNNLTLLLGTGIPGNLPEAQPLSADLLSEMPVGMPSELLQRRPDILQAEHQLKAANANIGAARAAFFPSIRLTANAGSISPDLSGLFDGGSGTWLFQPSINIPIFNAGSLRASLDYSKIQKEISVANYEKAIQTAFQEVSDGLASRKTYNEQLQAQSDFVGANQDYYRLAERRYRIGIDSNLTFLDAQRSLFSAQQSLITDRLSQLTSEVNLYKALGGGWYEQTGQAKPVSQEKPSVQLF</sequence>
<evidence type="ECO:0000256" key="10">
    <source>
        <dbReference type="SAM" id="Coils"/>
    </source>
</evidence>
<evidence type="ECO:0000256" key="8">
    <source>
        <dbReference type="ARBA" id="ARBA00023288"/>
    </source>
</evidence>
<dbReference type="InterPro" id="IPR010131">
    <property type="entry name" value="MdtP/NodT-like"/>
</dbReference>
<dbReference type="GO" id="GO:0009279">
    <property type="term" value="C:cell outer membrane"/>
    <property type="evidence" value="ECO:0007669"/>
    <property type="project" value="UniProtKB-SubCell"/>
</dbReference>
<name>A0A085VP65_PSESX</name>
<organism evidence="11 12">
    <name type="scientific">Pseudomonas syringae</name>
    <dbReference type="NCBI Taxonomy" id="317"/>
    <lineage>
        <taxon>Bacteria</taxon>
        <taxon>Pseudomonadati</taxon>
        <taxon>Pseudomonadota</taxon>
        <taxon>Gammaproteobacteria</taxon>
        <taxon>Pseudomonadales</taxon>
        <taxon>Pseudomonadaceae</taxon>
        <taxon>Pseudomonas</taxon>
    </lineage>
</organism>
<dbReference type="NCBIfam" id="TIGR01845">
    <property type="entry name" value="outer_NodT"/>
    <property type="match status" value="1"/>
</dbReference>
<keyword evidence="4 9" id="KW-0812">Transmembrane</keyword>
<keyword evidence="10" id="KW-0175">Coiled coil</keyword>
<dbReference type="SUPFAM" id="SSF56954">
    <property type="entry name" value="Outer membrane efflux proteins (OEP)"/>
    <property type="match status" value="1"/>
</dbReference>
<keyword evidence="7" id="KW-0998">Cell outer membrane</keyword>
<keyword evidence="5 9" id="KW-0472">Membrane</keyword>
<gene>
    <name evidence="11" type="ORF">IV01_05065</name>
</gene>
<dbReference type="Gene3D" id="1.20.1600.10">
    <property type="entry name" value="Outer membrane efflux proteins (OEP)"/>
    <property type="match status" value="1"/>
</dbReference>
<keyword evidence="6 9" id="KW-0564">Palmitate</keyword>
<dbReference type="PATRIC" id="fig|317.175.peg.1066"/>
<dbReference type="AlphaFoldDB" id="A0A085VP65"/>
<reference evidence="11 12" key="1">
    <citation type="submission" date="2014-07" db="EMBL/GenBank/DDBJ databases">
        <title>Draft Genome Sequences of Environmental Pseudomonas syringae strains.</title>
        <authorList>
            <person name="Baltrus D.A."/>
            <person name="Berge O."/>
            <person name="Morris C."/>
        </authorList>
    </citation>
    <scope>NUCLEOTIDE SEQUENCE [LARGE SCALE GENOMIC DNA]</scope>
    <source>
        <strain evidence="11 12">GAW0119</strain>
    </source>
</reference>
<evidence type="ECO:0000256" key="1">
    <source>
        <dbReference type="ARBA" id="ARBA00004459"/>
    </source>
</evidence>
<accession>A0A085VP65</accession>
<dbReference type="PANTHER" id="PTHR30203">
    <property type="entry name" value="OUTER MEMBRANE CATION EFFLUX PROTEIN"/>
    <property type="match status" value="1"/>
</dbReference>